<keyword evidence="2" id="KW-1185">Reference proteome</keyword>
<name>A0A812JBK6_9DINO</name>
<dbReference type="Proteomes" id="UP000604046">
    <property type="component" value="Unassembled WGS sequence"/>
</dbReference>
<evidence type="ECO:0000313" key="2">
    <source>
        <dbReference type="Proteomes" id="UP000604046"/>
    </source>
</evidence>
<protein>
    <submittedName>
        <fullName evidence="1">Pla2g4d protein</fullName>
    </submittedName>
</protein>
<proteinExistence type="predicted"/>
<evidence type="ECO:0000313" key="1">
    <source>
        <dbReference type="EMBL" id="CAE7202901.1"/>
    </source>
</evidence>
<gene>
    <name evidence="1" type="primary">Pla2g4d</name>
    <name evidence="1" type="ORF">SNAT2548_LOCUS6173</name>
</gene>
<accession>A0A812JBK6</accession>
<organism evidence="1 2">
    <name type="scientific">Symbiodinium natans</name>
    <dbReference type="NCBI Taxonomy" id="878477"/>
    <lineage>
        <taxon>Eukaryota</taxon>
        <taxon>Sar</taxon>
        <taxon>Alveolata</taxon>
        <taxon>Dinophyceae</taxon>
        <taxon>Suessiales</taxon>
        <taxon>Symbiodiniaceae</taxon>
        <taxon>Symbiodinium</taxon>
    </lineage>
</organism>
<dbReference type="EMBL" id="CAJNDS010000404">
    <property type="protein sequence ID" value="CAE7202901.1"/>
    <property type="molecule type" value="Genomic_DNA"/>
</dbReference>
<sequence length="110" mass="12289">MEVPSAQFFPHGFEGRLEMQNSWVPAGEVPMADDFCQFNLACRPFIELKIVLCNDVYTGNRQAISYEEAEQAVSMPDAKPTLGAICAHLDNFEAALKPVPRLGNFWVSPR</sequence>
<dbReference type="AlphaFoldDB" id="A0A812JBK6"/>
<comment type="caution">
    <text evidence="1">The sequence shown here is derived from an EMBL/GenBank/DDBJ whole genome shotgun (WGS) entry which is preliminary data.</text>
</comment>
<reference evidence="1" key="1">
    <citation type="submission" date="2021-02" db="EMBL/GenBank/DDBJ databases">
        <authorList>
            <person name="Dougan E. K."/>
            <person name="Rhodes N."/>
            <person name="Thang M."/>
            <person name="Chan C."/>
        </authorList>
    </citation>
    <scope>NUCLEOTIDE SEQUENCE</scope>
</reference>